<reference evidence="1" key="2">
    <citation type="journal article" date="2015" name="Fish Shellfish Immunol.">
        <title>Early steps in the European eel (Anguilla anguilla)-Vibrio vulnificus interaction in the gills: Role of the RtxA13 toxin.</title>
        <authorList>
            <person name="Callol A."/>
            <person name="Pajuelo D."/>
            <person name="Ebbesson L."/>
            <person name="Teles M."/>
            <person name="MacKenzie S."/>
            <person name="Amaro C."/>
        </authorList>
    </citation>
    <scope>NUCLEOTIDE SEQUENCE</scope>
</reference>
<reference evidence="1" key="1">
    <citation type="submission" date="2014-11" db="EMBL/GenBank/DDBJ databases">
        <authorList>
            <person name="Amaro Gonzalez C."/>
        </authorList>
    </citation>
    <scope>NUCLEOTIDE SEQUENCE</scope>
</reference>
<accession>A0A0E9RLP3</accession>
<sequence>MSGGVEIFTLWQSIFWGSIFIDICLNHRLVLLEIRSTSKINKWFLVLVMFPLQME</sequence>
<protein>
    <submittedName>
        <fullName evidence="1">Uncharacterized protein</fullName>
    </submittedName>
</protein>
<organism evidence="1">
    <name type="scientific">Anguilla anguilla</name>
    <name type="common">European freshwater eel</name>
    <name type="synonym">Muraena anguilla</name>
    <dbReference type="NCBI Taxonomy" id="7936"/>
    <lineage>
        <taxon>Eukaryota</taxon>
        <taxon>Metazoa</taxon>
        <taxon>Chordata</taxon>
        <taxon>Craniata</taxon>
        <taxon>Vertebrata</taxon>
        <taxon>Euteleostomi</taxon>
        <taxon>Actinopterygii</taxon>
        <taxon>Neopterygii</taxon>
        <taxon>Teleostei</taxon>
        <taxon>Anguilliformes</taxon>
        <taxon>Anguillidae</taxon>
        <taxon>Anguilla</taxon>
    </lineage>
</organism>
<name>A0A0E9RLP3_ANGAN</name>
<dbReference type="AlphaFoldDB" id="A0A0E9RLP3"/>
<proteinExistence type="predicted"/>
<evidence type="ECO:0000313" key="1">
    <source>
        <dbReference type="EMBL" id="JAH29248.1"/>
    </source>
</evidence>
<dbReference type="EMBL" id="GBXM01079329">
    <property type="protein sequence ID" value="JAH29248.1"/>
    <property type="molecule type" value="Transcribed_RNA"/>
</dbReference>